<dbReference type="HOGENOM" id="CLU_045358_0_0_10"/>
<sequence length="405" mass="45159">MNVNYFTLTRLLSFLIIFGVASCQKSGLLEPSDPQINSNIVSIEQANKVASTAPQIVNPKNANSQARIGSSKKTQETFTKYDEYKNPLLYIITYKEGGFIIVSGDNRITPVLAYSDNNSFINKTDNMPSGLKDWFSSVEQVIKRIRKDNQEQDKTVKRVWDKFIQQSANGRLITVEGDCNTDPSMKVYFEFGPFVTTTWDQADGYNDALSYSSCTTTANGKVLTGCVATAVAQIMKYHAYPTSYSWSSMPNNYGTNATAVLMRDLGTSANLNASYGCNSTSAPMSNIPTTFSHFGYSTPSLSSYNYFTVKYELQNYSRPVILKGQSNSDAHAWVCDGVRHWDYYSCQPDPNTPGEKIAVYTGYDAGLHMNWGWGNSYNGWYSANNFNPSGYAFNSYREMVTGITH</sequence>
<evidence type="ECO:0000256" key="3">
    <source>
        <dbReference type="ARBA" id="ARBA00022729"/>
    </source>
</evidence>
<evidence type="ECO:0000256" key="2">
    <source>
        <dbReference type="ARBA" id="ARBA00022670"/>
    </source>
</evidence>
<proteinExistence type="inferred from homology"/>
<keyword evidence="5" id="KW-0788">Thiol protease</keyword>
<feature type="domain" description="Spi protease inhibitor" evidence="6">
    <location>
        <begin position="39"/>
        <end position="142"/>
    </location>
</feature>
<dbReference type="Pfam" id="PF13734">
    <property type="entry name" value="Inhibitor_I69"/>
    <property type="match status" value="1"/>
</dbReference>
<organism evidence="7 8">
    <name type="scientific">Spirosoma linguale (strain ATCC 33905 / DSM 74 / LMG 10896 / Claus 1)</name>
    <dbReference type="NCBI Taxonomy" id="504472"/>
    <lineage>
        <taxon>Bacteria</taxon>
        <taxon>Pseudomonadati</taxon>
        <taxon>Bacteroidota</taxon>
        <taxon>Cytophagia</taxon>
        <taxon>Cytophagales</taxon>
        <taxon>Cytophagaceae</taxon>
        <taxon>Spirosoma</taxon>
    </lineage>
</organism>
<reference evidence="7 8" key="1">
    <citation type="journal article" date="2010" name="Stand. Genomic Sci.">
        <title>Complete genome sequence of Spirosoma linguale type strain (1).</title>
        <authorList>
            <person name="Lail K."/>
            <person name="Sikorski J."/>
            <person name="Saunders E."/>
            <person name="Lapidus A."/>
            <person name="Glavina Del Rio T."/>
            <person name="Copeland A."/>
            <person name="Tice H."/>
            <person name="Cheng J.-F."/>
            <person name="Lucas S."/>
            <person name="Nolan M."/>
            <person name="Bruce D."/>
            <person name="Goodwin L."/>
            <person name="Pitluck S."/>
            <person name="Ivanova N."/>
            <person name="Mavromatis K."/>
            <person name="Ovchinnikova G."/>
            <person name="Pati A."/>
            <person name="Chen A."/>
            <person name="Palaniappan K."/>
            <person name="Land M."/>
            <person name="Hauser L."/>
            <person name="Chang Y.-J."/>
            <person name="Jeffries C.D."/>
            <person name="Chain P."/>
            <person name="Brettin T."/>
            <person name="Detter J.C."/>
            <person name="Schuetze A."/>
            <person name="Rohde M."/>
            <person name="Tindall B.J."/>
            <person name="Goeker M."/>
            <person name="Bristow J."/>
            <person name="Eisen J.A."/>
            <person name="Markowitz V."/>
            <person name="Hugenholtz P."/>
            <person name="Kyrpides N.C."/>
            <person name="Klenk H.-P."/>
            <person name="Chen F."/>
        </authorList>
    </citation>
    <scope>NUCLEOTIDE SEQUENCE [LARGE SCALE GENOMIC DNA]</scope>
    <source>
        <strain evidence="8">ATCC 33905 / DSM 74 / LMG 10896 / Claus 1</strain>
    </source>
</reference>
<dbReference type="EMBL" id="CP001769">
    <property type="protein sequence ID" value="ADB38160.1"/>
    <property type="molecule type" value="Genomic_DNA"/>
</dbReference>
<dbReference type="InterPro" id="IPR000200">
    <property type="entry name" value="Peptidase_C10"/>
</dbReference>
<keyword evidence="3" id="KW-0732">Signal</keyword>
<dbReference type="GO" id="GO:0006508">
    <property type="term" value="P:proteolysis"/>
    <property type="evidence" value="ECO:0007669"/>
    <property type="project" value="UniProtKB-KW"/>
</dbReference>
<dbReference type="GO" id="GO:0008234">
    <property type="term" value="F:cysteine-type peptidase activity"/>
    <property type="evidence" value="ECO:0007669"/>
    <property type="project" value="UniProtKB-KW"/>
</dbReference>
<evidence type="ECO:0000313" key="7">
    <source>
        <dbReference type="EMBL" id="ADB38160.1"/>
    </source>
</evidence>
<protein>
    <submittedName>
        <fullName evidence="7">Peptidase C10 streptopain</fullName>
    </submittedName>
</protein>
<dbReference type="InterPro" id="IPR025896">
    <property type="entry name" value="Spi_Prtas-inh"/>
</dbReference>
<evidence type="ECO:0000313" key="8">
    <source>
        <dbReference type="Proteomes" id="UP000002028"/>
    </source>
</evidence>
<evidence type="ECO:0000256" key="5">
    <source>
        <dbReference type="ARBA" id="ARBA00022807"/>
    </source>
</evidence>
<evidence type="ECO:0000259" key="6">
    <source>
        <dbReference type="Pfam" id="PF13734"/>
    </source>
</evidence>
<dbReference type="KEGG" id="sli:Slin_2129"/>
<dbReference type="Gene3D" id="3.90.70.50">
    <property type="entry name" value="Peptidase C10, streptopain"/>
    <property type="match status" value="2"/>
</dbReference>
<keyword evidence="2" id="KW-0645">Protease</keyword>
<dbReference type="STRING" id="504472.Slin_2129"/>
<comment type="similarity">
    <text evidence="1">Belongs to the peptidase C10 family.</text>
</comment>
<dbReference type="Pfam" id="PF01640">
    <property type="entry name" value="Peptidase_C10"/>
    <property type="match status" value="1"/>
</dbReference>
<keyword evidence="4" id="KW-0378">Hydrolase</keyword>
<dbReference type="InterPro" id="IPR038765">
    <property type="entry name" value="Papain-like_cys_pep_sf"/>
</dbReference>
<evidence type="ECO:0000256" key="4">
    <source>
        <dbReference type="ARBA" id="ARBA00022801"/>
    </source>
</evidence>
<accession>D2QDN0</accession>
<name>D2QDN0_SPILD</name>
<gene>
    <name evidence="7" type="ordered locus">Slin_2129</name>
</gene>
<keyword evidence="8" id="KW-1185">Reference proteome</keyword>
<dbReference type="RefSeq" id="WP_012926706.1">
    <property type="nucleotide sequence ID" value="NC_013730.1"/>
</dbReference>
<dbReference type="Proteomes" id="UP000002028">
    <property type="component" value="Chromosome"/>
</dbReference>
<dbReference type="SUPFAM" id="SSF54001">
    <property type="entry name" value="Cysteine proteinases"/>
    <property type="match status" value="1"/>
</dbReference>
<dbReference type="InterPro" id="IPR044934">
    <property type="entry name" value="Streptopain_sf"/>
</dbReference>
<evidence type="ECO:0000256" key="1">
    <source>
        <dbReference type="ARBA" id="ARBA00009693"/>
    </source>
</evidence>
<dbReference type="eggNOG" id="ENOG50309XW">
    <property type="taxonomic scope" value="Bacteria"/>
</dbReference>
<dbReference type="AlphaFoldDB" id="D2QDN0"/>